<feature type="region of interest" description="Disordered" evidence="1">
    <location>
        <begin position="351"/>
        <end position="426"/>
    </location>
</feature>
<dbReference type="InterPro" id="IPR019734">
    <property type="entry name" value="TPR_rpt"/>
</dbReference>
<dbReference type="Proteomes" id="UP000749559">
    <property type="component" value="Unassembled WGS sequence"/>
</dbReference>
<feature type="compositionally biased region" description="Basic and acidic residues" evidence="1">
    <location>
        <begin position="364"/>
        <end position="384"/>
    </location>
</feature>
<reference evidence="2" key="1">
    <citation type="submission" date="2022-03" db="EMBL/GenBank/DDBJ databases">
        <authorList>
            <person name="Martin C."/>
        </authorList>
    </citation>
    <scope>NUCLEOTIDE SEQUENCE</scope>
</reference>
<keyword evidence="3" id="KW-1185">Reference proteome</keyword>
<dbReference type="Pfam" id="PF13181">
    <property type="entry name" value="TPR_8"/>
    <property type="match status" value="1"/>
</dbReference>
<organism evidence="2 3">
    <name type="scientific">Owenia fusiformis</name>
    <name type="common">Polychaete worm</name>
    <dbReference type="NCBI Taxonomy" id="6347"/>
    <lineage>
        <taxon>Eukaryota</taxon>
        <taxon>Metazoa</taxon>
        <taxon>Spiralia</taxon>
        <taxon>Lophotrochozoa</taxon>
        <taxon>Annelida</taxon>
        <taxon>Polychaeta</taxon>
        <taxon>Sedentaria</taxon>
        <taxon>Canalipalpata</taxon>
        <taxon>Sabellida</taxon>
        <taxon>Oweniida</taxon>
        <taxon>Oweniidae</taxon>
        <taxon>Owenia</taxon>
    </lineage>
</organism>
<dbReference type="SMART" id="SM00028">
    <property type="entry name" value="TPR"/>
    <property type="match status" value="3"/>
</dbReference>
<feature type="region of interest" description="Disordered" evidence="1">
    <location>
        <begin position="289"/>
        <end position="325"/>
    </location>
</feature>
<dbReference type="Gene3D" id="1.25.40.10">
    <property type="entry name" value="Tetratricopeptide repeat domain"/>
    <property type="match status" value="1"/>
</dbReference>
<evidence type="ECO:0000313" key="3">
    <source>
        <dbReference type="Proteomes" id="UP000749559"/>
    </source>
</evidence>
<dbReference type="AlphaFoldDB" id="A0A8J1T599"/>
<dbReference type="InterPro" id="IPR011990">
    <property type="entry name" value="TPR-like_helical_dom_sf"/>
</dbReference>
<dbReference type="OrthoDB" id="6282860at2759"/>
<proteinExistence type="predicted"/>
<accession>A0A8J1T599</accession>
<name>A0A8J1T599_OWEFU</name>
<feature type="compositionally biased region" description="Basic and acidic residues" evidence="1">
    <location>
        <begin position="410"/>
        <end position="426"/>
    </location>
</feature>
<comment type="caution">
    <text evidence="2">The sequence shown here is derived from an EMBL/GenBank/DDBJ whole genome shotgun (WGS) entry which is preliminary data.</text>
</comment>
<gene>
    <name evidence="2" type="ORF">OFUS_LOCUS10742</name>
</gene>
<evidence type="ECO:0000313" key="2">
    <source>
        <dbReference type="EMBL" id="CAH1784571.1"/>
    </source>
</evidence>
<evidence type="ECO:0000256" key="1">
    <source>
        <dbReference type="SAM" id="MobiDB-lite"/>
    </source>
</evidence>
<dbReference type="EMBL" id="CAIIXF020000005">
    <property type="protein sequence ID" value="CAH1784571.1"/>
    <property type="molecule type" value="Genomic_DNA"/>
</dbReference>
<feature type="compositionally biased region" description="Basic and acidic residues" evidence="1">
    <location>
        <begin position="310"/>
        <end position="325"/>
    </location>
</feature>
<sequence>MSRKMKNFDELNATATAILKEAMFNERSKRFKMVVNDYRRLLTTIDLRNLARDYEPPSGYKLLLYELHYHLGMALQHIGDHRRAIQHYTKAINSITRLKGGCLAGCHTNSCLMTPLHTRRSFAYARTGDLRNSLKDAERAVVLDSRNPDVYCVRALSRHTRREETEAIKDCKLALGINPSHVCALLLLGNFEKPLSLEDDDSDTQVESHSQLKAYSINPTSKYYMDVRDFNHPSMMDFYDRFLYSLNVPHTISQINMIPDKVMDQIKMAQQLHNGEPIVFDIPIKPNRAASSADEPRLIKPFRAGTPTSQRDKDSAPRRRKEYGESVRKYMAKPRTAKEYIDQLVKHYNKQHKLRREAEENERELERPMKTNHNDNKTITESHQRRPKSCPGSLEKHEYLSKSHSPVAREVSDLGRRQKVPESEKVRNATETIWRERVHPATTPIMIRLDSVDTGGPSIAPVFQKVNTKNFPRMYYRPWRGDKLPMAELERKPNILAFY</sequence>
<dbReference type="SUPFAM" id="SSF48452">
    <property type="entry name" value="TPR-like"/>
    <property type="match status" value="1"/>
</dbReference>
<protein>
    <submittedName>
        <fullName evidence="2">Uncharacterized protein</fullName>
    </submittedName>
</protein>